<accession>A0A183D6R0</accession>
<feature type="compositionally biased region" description="Polar residues" evidence="1">
    <location>
        <begin position="68"/>
        <end position="83"/>
    </location>
</feature>
<reference evidence="2 3" key="2">
    <citation type="submission" date="2018-11" db="EMBL/GenBank/DDBJ databases">
        <authorList>
            <consortium name="Pathogen Informatics"/>
        </authorList>
    </citation>
    <scope>NUCLEOTIDE SEQUENCE [LARGE SCALE GENOMIC DNA]</scope>
</reference>
<protein>
    <submittedName>
        <fullName evidence="4">TAFII28 domain-containing protein</fullName>
    </submittedName>
</protein>
<dbReference type="EMBL" id="UYRT01008271">
    <property type="protein sequence ID" value="VDK44624.1"/>
    <property type="molecule type" value="Genomic_DNA"/>
</dbReference>
<organism evidence="4">
    <name type="scientific">Gongylonema pulchrum</name>
    <dbReference type="NCBI Taxonomy" id="637853"/>
    <lineage>
        <taxon>Eukaryota</taxon>
        <taxon>Metazoa</taxon>
        <taxon>Ecdysozoa</taxon>
        <taxon>Nematoda</taxon>
        <taxon>Chromadorea</taxon>
        <taxon>Rhabditida</taxon>
        <taxon>Spirurina</taxon>
        <taxon>Spiruromorpha</taxon>
        <taxon>Spiruroidea</taxon>
        <taxon>Gongylonematidae</taxon>
        <taxon>Gongylonema</taxon>
    </lineage>
</organism>
<keyword evidence="3" id="KW-1185">Reference proteome</keyword>
<reference evidence="4" key="1">
    <citation type="submission" date="2016-06" db="UniProtKB">
        <authorList>
            <consortium name="WormBaseParasite"/>
        </authorList>
    </citation>
    <scope>IDENTIFICATION</scope>
</reference>
<name>A0A183D6R0_9BILA</name>
<sequence>MQVGVILGMYKNVNSVRRISLSPHAFARNHSMDFHQHLPPHSFHSWPTLDSPDECRVGDVSSPKSDESNLGASTPQSAPVTMDNSERSIRTTILDQPRSIYTAFVSTLTARSLRRKGMRKVLQRLESVCTKTVSKVVAMLQRSPVTYAEAARSSKKPRIVDFGV</sequence>
<feature type="region of interest" description="Disordered" evidence="1">
    <location>
        <begin position="54"/>
        <end position="86"/>
    </location>
</feature>
<dbReference type="Proteomes" id="UP000271098">
    <property type="component" value="Unassembled WGS sequence"/>
</dbReference>
<dbReference type="AlphaFoldDB" id="A0A183D6R0"/>
<evidence type="ECO:0000313" key="2">
    <source>
        <dbReference type="EMBL" id="VDK44624.1"/>
    </source>
</evidence>
<evidence type="ECO:0000313" key="3">
    <source>
        <dbReference type="Proteomes" id="UP000271098"/>
    </source>
</evidence>
<proteinExistence type="predicted"/>
<evidence type="ECO:0000256" key="1">
    <source>
        <dbReference type="SAM" id="MobiDB-lite"/>
    </source>
</evidence>
<evidence type="ECO:0000313" key="4">
    <source>
        <dbReference type="WBParaSite" id="GPUH_0000440801-mRNA-1"/>
    </source>
</evidence>
<gene>
    <name evidence="2" type="ORF">GPUH_LOCUS4401</name>
</gene>
<dbReference type="WBParaSite" id="GPUH_0000440801-mRNA-1">
    <property type="protein sequence ID" value="GPUH_0000440801-mRNA-1"/>
    <property type="gene ID" value="GPUH_0000440801"/>
</dbReference>